<name>A0A7D5ZJS5_9NEIS</name>
<evidence type="ECO:0000313" key="2">
    <source>
        <dbReference type="EMBL" id="QLI83027.1"/>
    </source>
</evidence>
<dbReference type="InterPro" id="IPR021109">
    <property type="entry name" value="Peptidase_aspartic_dom_sf"/>
</dbReference>
<sequence length="165" mass="18324">MLRSSLSIAVVWVLVCALIYWAFDALILRQHNPNQMQIGMTQQADLILKRSRDGHFRMSATLNGEPVVLLIDTGASVLTIDQSLAKQLSLPEGAQLMTQTANGEVAAYESKLDTLIFGPFQMREVKVAVVRKLGNEVLLGMNVLRRFSVQIAGDEMKLQLLKEGR</sequence>
<dbReference type="Proteomes" id="UP000510822">
    <property type="component" value="Chromosome"/>
</dbReference>
<keyword evidence="2" id="KW-0645">Protease</keyword>
<evidence type="ECO:0000256" key="1">
    <source>
        <dbReference type="SAM" id="Phobius"/>
    </source>
</evidence>
<proteinExistence type="predicted"/>
<dbReference type="Gene3D" id="2.40.70.10">
    <property type="entry name" value="Acid Proteases"/>
    <property type="match status" value="1"/>
</dbReference>
<dbReference type="InterPro" id="IPR034122">
    <property type="entry name" value="Retropepsin-like_bacterial"/>
</dbReference>
<organism evidence="2 3">
    <name type="scientific">Chitinibacter fontanus</name>
    <dbReference type="NCBI Taxonomy" id="1737446"/>
    <lineage>
        <taxon>Bacteria</taxon>
        <taxon>Pseudomonadati</taxon>
        <taxon>Pseudomonadota</taxon>
        <taxon>Betaproteobacteria</taxon>
        <taxon>Neisseriales</taxon>
        <taxon>Chitinibacteraceae</taxon>
        <taxon>Chitinibacter</taxon>
    </lineage>
</organism>
<dbReference type="EMBL" id="CP058952">
    <property type="protein sequence ID" value="QLI83027.1"/>
    <property type="molecule type" value="Genomic_DNA"/>
</dbReference>
<gene>
    <name evidence="2" type="ORF">HZU75_16680</name>
</gene>
<dbReference type="GO" id="GO:0004190">
    <property type="term" value="F:aspartic-type endopeptidase activity"/>
    <property type="evidence" value="ECO:0007669"/>
    <property type="project" value="InterPro"/>
</dbReference>
<reference evidence="2 3" key="1">
    <citation type="journal article" date="2016" name="Int. J. Syst. Evol. Microbiol.">
        <title>Chitinibacter fontanus sp. nov., isolated from a spring.</title>
        <authorList>
            <person name="Sheu S.Y."/>
            <person name="Li Y.S."/>
            <person name="Young C.C."/>
            <person name="Chen W.M."/>
        </authorList>
    </citation>
    <scope>NUCLEOTIDE SEQUENCE [LARGE SCALE GENOMIC DNA]</scope>
    <source>
        <strain evidence="2 3">STM-7</strain>
    </source>
</reference>
<evidence type="ECO:0000313" key="3">
    <source>
        <dbReference type="Proteomes" id="UP000510822"/>
    </source>
</evidence>
<dbReference type="KEGG" id="cfon:HZU75_16680"/>
<keyword evidence="2" id="KW-0378">Hydrolase</keyword>
<dbReference type="AlphaFoldDB" id="A0A7D5ZJS5"/>
<dbReference type="RefSeq" id="WP_180307098.1">
    <property type="nucleotide sequence ID" value="NZ_CP058952.1"/>
</dbReference>
<keyword evidence="3" id="KW-1185">Reference proteome</keyword>
<dbReference type="InterPro" id="IPR011969">
    <property type="entry name" value="Clan_AA_Asp_peptidase_C"/>
</dbReference>
<dbReference type="GO" id="GO:0006508">
    <property type="term" value="P:proteolysis"/>
    <property type="evidence" value="ECO:0007669"/>
    <property type="project" value="UniProtKB-KW"/>
</dbReference>
<dbReference type="InterPro" id="IPR001969">
    <property type="entry name" value="Aspartic_peptidase_AS"/>
</dbReference>
<feature type="transmembrane region" description="Helical" evidence="1">
    <location>
        <begin position="6"/>
        <end position="28"/>
    </location>
</feature>
<dbReference type="CDD" id="cd05483">
    <property type="entry name" value="retropepsin_like_bacteria"/>
    <property type="match status" value="1"/>
</dbReference>
<keyword evidence="1" id="KW-1133">Transmembrane helix</keyword>
<dbReference type="SUPFAM" id="SSF50630">
    <property type="entry name" value="Acid proteases"/>
    <property type="match status" value="1"/>
</dbReference>
<accession>A0A7D5ZJS5</accession>
<protein>
    <submittedName>
        <fullName evidence="2">Clan AA aspartic protease</fullName>
    </submittedName>
</protein>
<keyword evidence="1" id="KW-0812">Transmembrane</keyword>
<keyword evidence="1" id="KW-0472">Membrane</keyword>
<dbReference type="PROSITE" id="PS00141">
    <property type="entry name" value="ASP_PROTEASE"/>
    <property type="match status" value="1"/>
</dbReference>
<dbReference type="Pfam" id="PF13975">
    <property type="entry name" value="gag-asp_proteas"/>
    <property type="match status" value="1"/>
</dbReference>
<dbReference type="NCBIfam" id="TIGR02281">
    <property type="entry name" value="clan_AA_DTGA"/>
    <property type="match status" value="1"/>
</dbReference>